<evidence type="ECO:0000313" key="4">
    <source>
        <dbReference type="Proteomes" id="UP000613160"/>
    </source>
</evidence>
<keyword evidence="1" id="KW-0175">Coiled coil</keyword>
<keyword evidence="2" id="KW-0812">Transmembrane</keyword>
<gene>
    <name evidence="3" type="ORF">GCM10011335_01500</name>
</gene>
<evidence type="ECO:0000313" key="3">
    <source>
        <dbReference type="EMBL" id="GGD02526.1"/>
    </source>
</evidence>
<dbReference type="AlphaFoldDB" id="A0A916V224"/>
<keyword evidence="4" id="KW-1185">Reference proteome</keyword>
<accession>A0A916V224</accession>
<sequence>MTEVIRRDFMLVDGGQAELTDLLRRVEETLKTGGGSGGGMEPRIARLEASVDHIERDIAELKLDVREFRSDMRDVRERQIRLEEKVAHLPGKGFIVTSLLISLAVITALLAFQGQIQKYAGFASVVATDTP</sequence>
<reference evidence="3" key="1">
    <citation type="journal article" date="2014" name="Int. J. Syst. Evol. Microbiol.">
        <title>Complete genome sequence of Corynebacterium casei LMG S-19264T (=DSM 44701T), isolated from a smear-ripened cheese.</title>
        <authorList>
            <consortium name="US DOE Joint Genome Institute (JGI-PGF)"/>
            <person name="Walter F."/>
            <person name="Albersmeier A."/>
            <person name="Kalinowski J."/>
            <person name="Ruckert C."/>
        </authorList>
    </citation>
    <scope>NUCLEOTIDE SEQUENCE</scope>
    <source>
        <strain evidence="3">CGMCC 1.15493</strain>
    </source>
</reference>
<evidence type="ECO:0000256" key="2">
    <source>
        <dbReference type="SAM" id="Phobius"/>
    </source>
</evidence>
<dbReference type="Gene3D" id="1.20.5.170">
    <property type="match status" value="1"/>
</dbReference>
<reference evidence="3" key="2">
    <citation type="submission" date="2020-09" db="EMBL/GenBank/DDBJ databases">
        <authorList>
            <person name="Sun Q."/>
            <person name="Zhou Y."/>
        </authorList>
    </citation>
    <scope>NUCLEOTIDE SEQUENCE</scope>
    <source>
        <strain evidence="3">CGMCC 1.15493</strain>
    </source>
</reference>
<comment type="caution">
    <text evidence="3">The sequence shown here is derived from an EMBL/GenBank/DDBJ whole genome shotgun (WGS) entry which is preliminary data.</text>
</comment>
<organism evidence="3 4">
    <name type="scientific">Aureimonas glaciei</name>
    <dbReference type="NCBI Taxonomy" id="1776957"/>
    <lineage>
        <taxon>Bacteria</taxon>
        <taxon>Pseudomonadati</taxon>
        <taxon>Pseudomonadota</taxon>
        <taxon>Alphaproteobacteria</taxon>
        <taxon>Hyphomicrobiales</taxon>
        <taxon>Aurantimonadaceae</taxon>
        <taxon>Aureimonas</taxon>
    </lineage>
</organism>
<protein>
    <submittedName>
        <fullName evidence="3">Uncharacterized protein</fullName>
    </submittedName>
</protein>
<keyword evidence="2" id="KW-1133">Transmembrane helix</keyword>
<feature type="coiled-coil region" evidence="1">
    <location>
        <begin position="44"/>
        <end position="85"/>
    </location>
</feature>
<proteinExistence type="predicted"/>
<keyword evidence="2" id="KW-0472">Membrane</keyword>
<dbReference type="EMBL" id="BMJJ01000001">
    <property type="protein sequence ID" value="GGD02526.1"/>
    <property type="molecule type" value="Genomic_DNA"/>
</dbReference>
<dbReference type="Proteomes" id="UP000613160">
    <property type="component" value="Unassembled WGS sequence"/>
</dbReference>
<evidence type="ECO:0000256" key="1">
    <source>
        <dbReference type="SAM" id="Coils"/>
    </source>
</evidence>
<feature type="transmembrane region" description="Helical" evidence="2">
    <location>
        <begin position="93"/>
        <end position="112"/>
    </location>
</feature>
<dbReference type="RefSeq" id="WP_188848584.1">
    <property type="nucleotide sequence ID" value="NZ_BMJJ01000001.1"/>
</dbReference>
<name>A0A916V224_9HYPH</name>